<dbReference type="EMBL" id="SRPW01004941">
    <property type="protein sequence ID" value="KAG5979462.1"/>
    <property type="molecule type" value="Genomic_DNA"/>
</dbReference>
<accession>A0A9P7N139</accession>
<evidence type="ECO:0000313" key="2">
    <source>
        <dbReference type="Proteomes" id="UP000748025"/>
    </source>
</evidence>
<name>A0A9P7N139_9HYPO</name>
<comment type="caution">
    <text evidence="1">The sequence shown here is derived from an EMBL/GenBank/DDBJ whole genome shotgun (WGS) entry which is preliminary data.</text>
</comment>
<dbReference type="OrthoDB" id="1046782at2759"/>
<keyword evidence="2" id="KW-1185">Reference proteome</keyword>
<reference evidence="1" key="1">
    <citation type="journal article" date="2020" name="bioRxiv">
        <title>Whole genome comparisons of ergot fungi reveals the divergence and evolution of species within the genus Claviceps are the result of varying mechanisms driving genome evolution and host range expansion.</title>
        <authorList>
            <person name="Wyka S.A."/>
            <person name="Mondo S.J."/>
            <person name="Liu M."/>
            <person name="Dettman J."/>
            <person name="Nalam V."/>
            <person name="Broders K.D."/>
        </authorList>
    </citation>
    <scope>NUCLEOTIDE SEQUENCE</scope>
    <source>
        <strain evidence="1">CCC 602</strain>
    </source>
</reference>
<evidence type="ECO:0000313" key="1">
    <source>
        <dbReference type="EMBL" id="KAG5979462.1"/>
    </source>
</evidence>
<dbReference type="Proteomes" id="UP000748025">
    <property type="component" value="Unassembled WGS sequence"/>
</dbReference>
<dbReference type="AlphaFoldDB" id="A0A9P7N139"/>
<proteinExistence type="predicted"/>
<sequence length="308" mass="34483">MTTEAKIKLKAVVYWELVFDYDNSSNTGEITQSYTVKISQTSTRSTFASEVSTTTIDTLTKNNQEVDVGASYGAISANVSASWEHSEEVNNMLEKTTQTSTEDTYTVETEETRSYTIGPGGMLSLFQKHFSGPGMHVAFDVFTTDLELAKERTEIDIDVDVEAIRFVREIRVVYTDIMSEAPGDHVREINGKNPDINYGFNGKFVWLVPEQTRKTAQALTNVEFVSQAESDDRYWDLAAGAGGSNRYLIPVYDTNNKDKIYELALWRSDSYITHDKVKAAGWSGTTGDINSGRGGTYLNLVWKTRHAY</sequence>
<gene>
    <name evidence="1" type="ORF">E4U43_006889</name>
</gene>
<organism evidence="1 2">
    <name type="scientific">Claviceps pusilla</name>
    <dbReference type="NCBI Taxonomy" id="123648"/>
    <lineage>
        <taxon>Eukaryota</taxon>
        <taxon>Fungi</taxon>
        <taxon>Dikarya</taxon>
        <taxon>Ascomycota</taxon>
        <taxon>Pezizomycotina</taxon>
        <taxon>Sordariomycetes</taxon>
        <taxon>Hypocreomycetidae</taxon>
        <taxon>Hypocreales</taxon>
        <taxon>Clavicipitaceae</taxon>
        <taxon>Claviceps</taxon>
    </lineage>
</organism>
<protein>
    <submittedName>
        <fullName evidence="1">Uncharacterized protein</fullName>
    </submittedName>
</protein>